<comment type="caution">
    <text evidence="1">The sequence shown here is derived from an EMBL/GenBank/DDBJ whole genome shotgun (WGS) entry which is preliminary data.</text>
</comment>
<accession>A0ABS8T3L5</accession>
<gene>
    <name evidence="1" type="ORF">HAX54_001608</name>
</gene>
<feature type="non-terminal residue" evidence="1">
    <location>
        <position position="1"/>
    </location>
</feature>
<sequence>VLHNDFDASLVFVPSKSKPSTLSPPPTYHPAEIFAKLFAMKEKIASFKDIIITQFSMKKLKNVAMEVGINIAHLRLRLDQIIKEAKKVVVSIQTRSEKLSNTISIKFDSMNDVIVKTLIYFFRQ</sequence>
<name>A0ABS8T3L5_DATST</name>
<dbReference type="EMBL" id="JACEIK010001063">
    <property type="protein sequence ID" value="MCD7465600.1"/>
    <property type="molecule type" value="Genomic_DNA"/>
</dbReference>
<proteinExistence type="predicted"/>
<keyword evidence="2" id="KW-1185">Reference proteome</keyword>
<evidence type="ECO:0000313" key="1">
    <source>
        <dbReference type="EMBL" id="MCD7465600.1"/>
    </source>
</evidence>
<reference evidence="1 2" key="1">
    <citation type="journal article" date="2021" name="BMC Genomics">
        <title>Datura genome reveals duplications of psychoactive alkaloid biosynthetic genes and high mutation rate following tissue culture.</title>
        <authorList>
            <person name="Rajewski A."/>
            <person name="Carter-House D."/>
            <person name="Stajich J."/>
            <person name="Litt A."/>
        </authorList>
    </citation>
    <scope>NUCLEOTIDE SEQUENCE [LARGE SCALE GENOMIC DNA]</scope>
    <source>
        <strain evidence="1">AR-01</strain>
    </source>
</reference>
<organism evidence="1 2">
    <name type="scientific">Datura stramonium</name>
    <name type="common">Jimsonweed</name>
    <name type="synonym">Common thornapple</name>
    <dbReference type="NCBI Taxonomy" id="4076"/>
    <lineage>
        <taxon>Eukaryota</taxon>
        <taxon>Viridiplantae</taxon>
        <taxon>Streptophyta</taxon>
        <taxon>Embryophyta</taxon>
        <taxon>Tracheophyta</taxon>
        <taxon>Spermatophyta</taxon>
        <taxon>Magnoliopsida</taxon>
        <taxon>eudicotyledons</taxon>
        <taxon>Gunneridae</taxon>
        <taxon>Pentapetalae</taxon>
        <taxon>asterids</taxon>
        <taxon>lamiids</taxon>
        <taxon>Solanales</taxon>
        <taxon>Solanaceae</taxon>
        <taxon>Solanoideae</taxon>
        <taxon>Datureae</taxon>
        <taxon>Datura</taxon>
    </lineage>
</organism>
<dbReference type="Proteomes" id="UP000823775">
    <property type="component" value="Unassembled WGS sequence"/>
</dbReference>
<protein>
    <submittedName>
        <fullName evidence="1">Uncharacterized protein</fullName>
    </submittedName>
</protein>
<evidence type="ECO:0000313" key="2">
    <source>
        <dbReference type="Proteomes" id="UP000823775"/>
    </source>
</evidence>